<gene>
    <name evidence="4" type="ORF">APZ42_017351</name>
</gene>
<dbReference type="AlphaFoldDB" id="A0A0P5ZX24"/>
<dbReference type="Proteomes" id="UP000076858">
    <property type="component" value="Unassembled WGS sequence"/>
</dbReference>
<dbReference type="GO" id="GO:0005615">
    <property type="term" value="C:extracellular space"/>
    <property type="evidence" value="ECO:0007669"/>
    <property type="project" value="TreeGrafter"/>
</dbReference>
<dbReference type="SUPFAM" id="SSF49842">
    <property type="entry name" value="TNF-like"/>
    <property type="match status" value="1"/>
</dbReference>
<dbReference type="PROSITE" id="PS51257">
    <property type="entry name" value="PROKAR_LIPOPROTEIN"/>
    <property type="match status" value="1"/>
</dbReference>
<accession>A0A0P5ZX24</accession>
<protein>
    <submittedName>
        <fullName evidence="4">Uncharacterized protein</fullName>
    </submittedName>
</protein>
<dbReference type="PANTHER" id="PTHR22923">
    <property type="entry name" value="CEREBELLIN-RELATED"/>
    <property type="match status" value="1"/>
</dbReference>
<comment type="subcellular location">
    <subcellularLocation>
        <location evidence="1">Secreted</location>
    </subcellularLocation>
</comment>
<dbReference type="OrthoDB" id="10070467at2759"/>
<organism evidence="4 5">
    <name type="scientific">Daphnia magna</name>
    <dbReference type="NCBI Taxonomy" id="35525"/>
    <lineage>
        <taxon>Eukaryota</taxon>
        <taxon>Metazoa</taxon>
        <taxon>Ecdysozoa</taxon>
        <taxon>Arthropoda</taxon>
        <taxon>Crustacea</taxon>
        <taxon>Branchiopoda</taxon>
        <taxon>Diplostraca</taxon>
        <taxon>Cladocera</taxon>
        <taxon>Anomopoda</taxon>
        <taxon>Daphniidae</taxon>
        <taxon>Daphnia</taxon>
    </lineage>
</organism>
<keyword evidence="5" id="KW-1185">Reference proteome</keyword>
<sequence>MARPSLILIQIGILVLACSTCSTAAALSLEDRFQQFQEDYIQFKKVVNEKEVTFEAELIELKEKDQQNRKIRESLVNKINELEGKVAVLESQLHQQNQHPAAIGPINVSRNGINETKHQSRYIDGMPSSCRDLQVIGHTLNGLYSIIGPHAVDTVYCNFNKSRFDPDFENWIGYQDLKTRSTYFHVQKTEKFSTVDIPIPFERLLLNEGAAMNLRTGIFTAPVAGIYFFSFTGLVQFQMTSIGVLSEFAVRLFLNNQEVGRSQINEVSAVTNPYYLIPITLQSTLPLRAKDEVWVQIARGSVYGNLFDYSDTYFTNFNGWLLEEEIFNYV</sequence>
<dbReference type="InterPro" id="IPR050822">
    <property type="entry name" value="Cerebellin_Synaptic_Org"/>
</dbReference>
<dbReference type="SMART" id="SM00110">
    <property type="entry name" value="C1Q"/>
    <property type="match status" value="1"/>
</dbReference>
<evidence type="ECO:0000256" key="2">
    <source>
        <dbReference type="ARBA" id="ARBA00022525"/>
    </source>
</evidence>
<evidence type="ECO:0000256" key="3">
    <source>
        <dbReference type="ARBA" id="ARBA00022729"/>
    </source>
</evidence>
<dbReference type="EMBL" id="LRGB01000687">
    <property type="protein sequence ID" value="KZS16734.1"/>
    <property type="molecule type" value="Genomic_DNA"/>
</dbReference>
<dbReference type="InterPro" id="IPR001073">
    <property type="entry name" value="C1q_dom"/>
</dbReference>
<evidence type="ECO:0000313" key="5">
    <source>
        <dbReference type="Proteomes" id="UP000076858"/>
    </source>
</evidence>
<name>A0A0P5ZX24_9CRUS</name>
<comment type="caution">
    <text evidence="4">The sequence shown here is derived from an EMBL/GenBank/DDBJ whole genome shotgun (WGS) entry which is preliminary data.</text>
</comment>
<dbReference type="Gene3D" id="2.60.120.40">
    <property type="match status" value="1"/>
</dbReference>
<dbReference type="PROSITE" id="PS50871">
    <property type="entry name" value="C1Q"/>
    <property type="match status" value="1"/>
</dbReference>
<dbReference type="Pfam" id="PF00386">
    <property type="entry name" value="C1q"/>
    <property type="match status" value="1"/>
</dbReference>
<dbReference type="PANTHER" id="PTHR22923:SF62">
    <property type="entry name" value="CVP18"/>
    <property type="match status" value="1"/>
</dbReference>
<evidence type="ECO:0000256" key="1">
    <source>
        <dbReference type="ARBA" id="ARBA00004613"/>
    </source>
</evidence>
<keyword evidence="2" id="KW-0964">Secreted</keyword>
<proteinExistence type="predicted"/>
<keyword evidence="3" id="KW-0732">Signal</keyword>
<reference evidence="4 5" key="1">
    <citation type="submission" date="2016-03" db="EMBL/GenBank/DDBJ databases">
        <title>EvidentialGene: Evidence-directed Construction of Genes on Genomes.</title>
        <authorList>
            <person name="Gilbert D.G."/>
            <person name="Choi J.-H."/>
            <person name="Mockaitis K."/>
            <person name="Colbourne J."/>
            <person name="Pfrender M."/>
        </authorList>
    </citation>
    <scope>NUCLEOTIDE SEQUENCE [LARGE SCALE GENOMIC DNA]</scope>
    <source>
        <strain evidence="4 5">Xinb3</strain>
        <tissue evidence="4">Complete organism</tissue>
    </source>
</reference>
<evidence type="ECO:0000313" key="4">
    <source>
        <dbReference type="EMBL" id="KZS16734.1"/>
    </source>
</evidence>
<dbReference type="InterPro" id="IPR008983">
    <property type="entry name" value="Tumour_necrosis_fac-like_dom"/>
</dbReference>